<evidence type="ECO:0000313" key="3">
    <source>
        <dbReference type="Proteomes" id="UP001151752"/>
    </source>
</evidence>
<reference evidence="2" key="1">
    <citation type="submission" date="2022-11" db="EMBL/GenBank/DDBJ databases">
        <authorList>
            <person name="Hyden B.L."/>
            <person name="Feng K."/>
            <person name="Yates T."/>
            <person name="Jawdy S."/>
            <person name="Smart L.B."/>
            <person name="Muchero W."/>
        </authorList>
    </citation>
    <scope>NUCLEOTIDE SEQUENCE</scope>
    <source>
        <tissue evidence="2">Shoot tip</tissue>
    </source>
</reference>
<keyword evidence="1" id="KW-0472">Membrane</keyword>
<keyword evidence="1" id="KW-1133">Transmembrane helix</keyword>
<sequence length="104" mass="11956">MERILRHGEELNEQKVKCPLSFNTSGEEILLQHAFLMNYLMILQILMLLLWIWMVMNSSNEFSGVSDFVSLSSQDYDFEWSIFGDGGTMRGSILQDSQGALICR</sequence>
<dbReference type="Proteomes" id="UP001151752">
    <property type="component" value="Chromosome 15W"/>
</dbReference>
<evidence type="ECO:0000313" key="2">
    <source>
        <dbReference type="EMBL" id="KAJ6688370.1"/>
    </source>
</evidence>
<keyword evidence="3" id="KW-1185">Reference proteome</keyword>
<evidence type="ECO:0000256" key="1">
    <source>
        <dbReference type="SAM" id="Phobius"/>
    </source>
</evidence>
<dbReference type="AlphaFoldDB" id="A0A9Q0STB7"/>
<dbReference type="EMBL" id="JAPFFM010000019">
    <property type="protein sequence ID" value="KAJ6688370.1"/>
    <property type="molecule type" value="Genomic_DNA"/>
</dbReference>
<reference evidence="2" key="2">
    <citation type="journal article" date="2023" name="Int. J. Mol. Sci.">
        <title>De Novo Assembly and Annotation of 11 Diverse Shrub Willow (Salix) Genomes Reveals Novel Gene Organization in Sex-Linked Regions.</title>
        <authorList>
            <person name="Hyden B."/>
            <person name="Feng K."/>
            <person name="Yates T.B."/>
            <person name="Jawdy S."/>
            <person name="Cereghino C."/>
            <person name="Smart L.B."/>
            <person name="Muchero W."/>
        </authorList>
    </citation>
    <scope>NUCLEOTIDE SEQUENCE</scope>
    <source>
        <tissue evidence="2">Shoot tip</tissue>
    </source>
</reference>
<protein>
    <submittedName>
        <fullName evidence="2">Uncharacterized protein</fullName>
    </submittedName>
</protein>
<organism evidence="2 3">
    <name type="scientific">Salix koriyanagi</name>
    <dbReference type="NCBI Taxonomy" id="2511006"/>
    <lineage>
        <taxon>Eukaryota</taxon>
        <taxon>Viridiplantae</taxon>
        <taxon>Streptophyta</taxon>
        <taxon>Embryophyta</taxon>
        <taxon>Tracheophyta</taxon>
        <taxon>Spermatophyta</taxon>
        <taxon>Magnoliopsida</taxon>
        <taxon>eudicotyledons</taxon>
        <taxon>Gunneridae</taxon>
        <taxon>Pentapetalae</taxon>
        <taxon>rosids</taxon>
        <taxon>fabids</taxon>
        <taxon>Malpighiales</taxon>
        <taxon>Salicaceae</taxon>
        <taxon>Saliceae</taxon>
        <taxon>Salix</taxon>
    </lineage>
</organism>
<keyword evidence="1" id="KW-0812">Transmembrane</keyword>
<name>A0A9Q0STB7_9ROSI</name>
<gene>
    <name evidence="2" type="ORF">OIU74_016981</name>
</gene>
<comment type="caution">
    <text evidence="2">The sequence shown here is derived from an EMBL/GenBank/DDBJ whole genome shotgun (WGS) entry which is preliminary data.</text>
</comment>
<feature type="transmembrane region" description="Helical" evidence="1">
    <location>
        <begin position="29"/>
        <end position="53"/>
    </location>
</feature>
<proteinExistence type="predicted"/>
<accession>A0A9Q0STB7</accession>